<feature type="transmembrane region" description="Helical" evidence="1">
    <location>
        <begin position="149"/>
        <end position="169"/>
    </location>
</feature>
<accession>A0A9Q5D215</accession>
<name>A0A9Q5D215_CLOBE</name>
<comment type="caution">
    <text evidence="2">The sequence shown here is derived from an EMBL/GenBank/DDBJ whole genome shotgun (WGS) entry which is preliminary data.</text>
</comment>
<protein>
    <submittedName>
        <fullName evidence="2">Magnesium-transporting ATPase (P-type)</fullName>
    </submittedName>
</protein>
<keyword evidence="1" id="KW-0812">Transmembrane</keyword>
<evidence type="ECO:0000256" key="1">
    <source>
        <dbReference type="SAM" id="Phobius"/>
    </source>
</evidence>
<dbReference type="EMBL" id="JABSXK010000001">
    <property type="protein sequence ID" value="NRV10319.1"/>
    <property type="molecule type" value="Genomic_DNA"/>
</dbReference>
<keyword evidence="1" id="KW-1133">Transmembrane helix</keyword>
<gene>
    <name evidence="2" type="ORF">DFH45_003282</name>
</gene>
<evidence type="ECO:0000313" key="3">
    <source>
        <dbReference type="Proteomes" id="UP000821656"/>
    </source>
</evidence>
<keyword evidence="1" id="KW-0472">Membrane</keyword>
<evidence type="ECO:0000313" key="2">
    <source>
        <dbReference type="EMBL" id="NRV10319.1"/>
    </source>
</evidence>
<reference evidence="2" key="1">
    <citation type="submission" date="2020-05" db="EMBL/GenBank/DDBJ databases">
        <title>Genomic insights into acetone-butanol-ethanol (ABE) fermentation by sequencing solventogenic clostridia strains.</title>
        <authorList>
            <person name="Brown S."/>
        </authorList>
    </citation>
    <scope>NUCLEOTIDE SEQUENCE</scope>
    <source>
        <strain evidence="2">DJ126</strain>
    </source>
</reference>
<dbReference type="SUPFAM" id="SSF103473">
    <property type="entry name" value="MFS general substrate transporter"/>
    <property type="match status" value="1"/>
</dbReference>
<feature type="transmembrane region" description="Helical" evidence="1">
    <location>
        <begin position="181"/>
        <end position="214"/>
    </location>
</feature>
<dbReference type="PANTHER" id="PTHR23530">
    <property type="entry name" value="TRANSPORT PROTEIN-RELATED"/>
    <property type="match status" value="1"/>
</dbReference>
<dbReference type="PANTHER" id="PTHR23530:SF1">
    <property type="entry name" value="PERMEASE, MAJOR FACILITATOR SUPERFAMILY-RELATED"/>
    <property type="match status" value="1"/>
</dbReference>
<organism evidence="2 3">
    <name type="scientific">Clostridium beijerinckii</name>
    <name type="common">Clostridium MP</name>
    <dbReference type="NCBI Taxonomy" id="1520"/>
    <lineage>
        <taxon>Bacteria</taxon>
        <taxon>Bacillati</taxon>
        <taxon>Bacillota</taxon>
        <taxon>Clostridia</taxon>
        <taxon>Eubacteriales</taxon>
        <taxon>Clostridiaceae</taxon>
        <taxon>Clostridium</taxon>
    </lineage>
</organism>
<proteinExistence type="predicted"/>
<dbReference type="Proteomes" id="UP000821656">
    <property type="component" value="Unassembled WGS sequence"/>
</dbReference>
<sequence length="221" mass="24966">MFISGSDSAWIVTEIGEEEADLIFLRAAQFGQFAALAGVFISMGLAAISPNIPLLLTGVLCIPLTIFLIMCMPETKFKPIAKEKNNYFENMLLTVKSGARLIKNNKIILSMVIIIGIEGIYSEAFDRLWSMRFFKDIPPTNIENCNTTIWFLIINLVAMLLSILLTEFVKRTLENKKKYRLTYVLILVNVAMMCSVIIFALAGNFYTCISILLVMLYNETY</sequence>
<dbReference type="Gene3D" id="1.20.1250.20">
    <property type="entry name" value="MFS general substrate transporter like domains"/>
    <property type="match status" value="1"/>
</dbReference>
<dbReference type="AlphaFoldDB" id="A0A9Q5D215"/>
<feature type="transmembrane region" description="Helical" evidence="1">
    <location>
        <begin position="107"/>
        <end position="129"/>
    </location>
</feature>
<feature type="transmembrane region" description="Helical" evidence="1">
    <location>
        <begin position="54"/>
        <end position="72"/>
    </location>
</feature>
<dbReference type="InterPro" id="IPR053160">
    <property type="entry name" value="MFS_DHA3_Transporter"/>
</dbReference>
<dbReference type="InterPro" id="IPR036259">
    <property type="entry name" value="MFS_trans_sf"/>
</dbReference>